<name>A0AAV9Q9H3_9PEZI</name>
<dbReference type="PANTHER" id="PTHR42748">
    <property type="entry name" value="NITROGEN METABOLITE REPRESSION PROTEIN NMRA FAMILY MEMBER"/>
    <property type="match status" value="1"/>
</dbReference>
<feature type="domain" description="NmrA-like" evidence="3">
    <location>
        <begin position="7"/>
        <end position="256"/>
    </location>
</feature>
<reference evidence="4 5" key="1">
    <citation type="submission" date="2023-06" db="EMBL/GenBank/DDBJ databases">
        <title>Black Yeasts Isolated from many extreme environments.</title>
        <authorList>
            <person name="Coleine C."/>
            <person name="Stajich J.E."/>
            <person name="Selbmann L."/>
        </authorList>
    </citation>
    <scope>NUCLEOTIDE SEQUENCE [LARGE SCALE GENOMIC DNA]</scope>
    <source>
        <strain evidence="4 5">CCFEE 5887</strain>
    </source>
</reference>
<evidence type="ECO:0000313" key="5">
    <source>
        <dbReference type="Proteomes" id="UP001345827"/>
    </source>
</evidence>
<dbReference type="Gene3D" id="3.90.25.10">
    <property type="entry name" value="UDP-galactose 4-epimerase, domain 1"/>
    <property type="match status" value="1"/>
</dbReference>
<dbReference type="Gene3D" id="3.40.50.720">
    <property type="entry name" value="NAD(P)-binding Rossmann-like Domain"/>
    <property type="match status" value="1"/>
</dbReference>
<dbReference type="SUPFAM" id="SSF51735">
    <property type="entry name" value="NAD(P)-binding Rossmann-fold domains"/>
    <property type="match status" value="1"/>
</dbReference>
<gene>
    <name evidence="4" type="ORF">LTR25_006398</name>
</gene>
<accession>A0AAV9Q9H3</accession>
<keyword evidence="5" id="KW-1185">Reference proteome</keyword>
<sequence>MSSSHQTSHIFVVGGTGAQGIPVIRGLVKDKKYKCRVLTRDANSARAKDLLALGNVELLEGSFASEADLRKGFRGCDGAFVNIDGFNCGEKTEIYWAIRCYELALEEGIKFYVYGNLDYVYKKSGYDPKFRTGHYDGKGRIGEWVLAQNQVNSDRMGVAVFTTGPYIEMSIAKQTIFTPTIEDGTVTWRVPVGDDSGVVHVSLDDCEYYGRWLFDHPERSNGMDLEVAIDHVNYADLAKAFEKVTGHPARYIETDLDTYWKTGNTAAAADQTSGYNADPKDPASMTFRQNFTGFFNMWKHSGRNQGVIRRDYKLLDEIHPDRIRSAEQFFRIEDARGKAAGLGSLWDRVQPENLRPILKIAEDKRRGKL</sequence>
<keyword evidence="2" id="KW-0521">NADP</keyword>
<proteinExistence type="inferred from homology"/>
<dbReference type="PANTHER" id="PTHR42748:SF14">
    <property type="entry name" value="SNOAL-LIKE DOMAIN-CONTAINING PROTEIN"/>
    <property type="match status" value="1"/>
</dbReference>
<dbReference type="GO" id="GO:0005634">
    <property type="term" value="C:nucleus"/>
    <property type="evidence" value="ECO:0007669"/>
    <property type="project" value="TreeGrafter"/>
</dbReference>
<comment type="similarity">
    <text evidence="1">Belongs to the NmrA-type oxidoreductase family.</text>
</comment>
<evidence type="ECO:0000256" key="1">
    <source>
        <dbReference type="ARBA" id="ARBA00006328"/>
    </source>
</evidence>
<dbReference type="InterPro" id="IPR051164">
    <property type="entry name" value="NmrA-like_oxidored"/>
</dbReference>
<comment type="caution">
    <text evidence="4">The sequence shown here is derived from an EMBL/GenBank/DDBJ whole genome shotgun (WGS) entry which is preliminary data.</text>
</comment>
<dbReference type="InterPro" id="IPR008030">
    <property type="entry name" value="NmrA-like"/>
</dbReference>
<evidence type="ECO:0000256" key="2">
    <source>
        <dbReference type="ARBA" id="ARBA00022857"/>
    </source>
</evidence>
<organism evidence="4 5">
    <name type="scientific">Vermiconidia calcicola</name>
    <dbReference type="NCBI Taxonomy" id="1690605"/>
    <lineage>
        <taxon>Eukaryota</taxon>
        <taxon>Fungi</taxon>
        <taxon>Dikarya</taxon>
        <taxon>Ascomycota</taxon>
        <taxon>Pezizomycotina</taxon>
        <taxon>Dothideomycetes</taxon>
        <taxon>Dothideomycetidae</taxon>
        <taxon>Mycosphaerellales</taxon>
        <taxon>Extremaceae</taxon>
        <taxon>Vermiconidia</taxon>
    </lineage>
</organism>
<evidence type="ECO:0000313" key="4">
    <source>
        <dbReference type="EMBL" id="KAK5535390.1"/>
    </source>
</evidence>
<evidence type="ECO:0000259" key="3">
    <source>
        <dbReference type="Pfam" id="PF05368"/>
    </source>
</evidence>
<dbReference type="Proteomes" id="UP001345827">
    <property type="component" value="Unassembled WGS sequence"/>
</dbReference>
<dbReference type="Pfam" id="PF05368">
    <property type="entry name" value="NmrA"/>
    <property type="match status" value="1"/>
</dbReference>
<dbReference type="EMBL" id="JAXLQG010000010">
    <property type="protein sequence ID" value="KAK5535390.1"/>
    <property type="molecule type" value="Genomic_DNA"/>
</dbReference>
<protein>
    <recommendedName>
        <fullName evidence="3">NmrA-like domain-containing protein</fullName>
    </recommendedName>
</protein>
<dbReference type="AlphaFoldDB" id="A0AAV9Q9H3"/>
<dbReference type="InterPro" id="IPR036291">
    <property type="entry name" value="NAD(P)-bd_dom_sf"/>
</dbReference>